<dbReference type="Pfam" id="PF00413">
    <property type="entry name" value="Peptidase_M10"/>
    <property type="match status" value="1"/>
</dbReference>
<dbReference type="OrthoDB" id="2148705at2"/>
<feature type="domain" description="Peptidase metallopeptidase" evidence="6">
    <location>
        <begin position="32"/>
        <end position="187"/>
    </location>
</feature>
<evidence type="ECO:0000313" key="7">
    <source>
        <dbReference type="EMBL" id="KRK74470.1"/>
    </source>
</evidence>
<feature type="chain" id="PRO_5006406221" evidence="5">
    <location>
        <begin position="28"/>
        <end position="187"/>
    </location>
</feature>
<dbReference type="RefSeq" id="WP_024747320.1">
    <property type="nucleotide sequence ID" value="NZ_AZDT01000046.1"/>
</dbReference>
<sequence>MTFKSLKISFLVIFTMSLAFIGSTAHADAAVKTPSWGHWESSKITYTYSGSSKYYQKIWKSAVKKWNKTGAVKLKAVKSQKKADIVLQTSASLSTQKGLFTGYTNYSFYNHQDEDAEIVSANSTLNRDLLTSFSYTKKQRTNVATHELGHALGLSHSKSRRSVMYASNRYESISHQDKVALEKAYAD</sequence>
<dbReference type="PATRIC" id="fig|1423773.3.peg.2277"/>
<dbReference type="InterPro" id="IPR001818">
    <property type="entry name" value="Pept_M10_metallopeptidase"/>
</dbReference>
<dbReference type="GeneID" id="84782513"/>
<dbReference type="GO" id="GO:0031012">
    <property type="term" value="C:extracellular matrix"/>
    <property type="evidence" value="ECO:0007669"/>
    <property type="project" value="InterPro"/>
</dbReference>
<dbReference type="SMART" id="SM00235">
    <property type="entry name" value="ZnMc"/>
    <property type="match status" value="1"/>
</dbReference>
<evidence type="ECO:0000256" key="5">
    <source>
        <dbReference type="SAM" id="SignalP"/>
    </source>
</evidence>
<keyword evidence="8" id="KW-1185">Reference proteome</keyword>
<dbReference type="InterPro" id="IPR006026">
    <property type="entry name" value="Peptidase_Metallo"/>
</dbReference>
<dbReference type="Proteomes" id="UP000051162">
    <property type="component" value="Unassembled WGS sequence"/>
</dbReference>
<dbReference type="GO" id="GO:0008270">
    <property type="term" value="F:zinc ion binding"/>
    <property type="evidence" value="ECO:0007669"/>
    <property type="project" value="InterPro"/>
</dbReference>
<evidence type="ECO:0000256" key="3">
    <source>
        <dbReference type="ARBA" id="ARBA00022801"/>
    </source>
</evidence>
<dbReference type="SUPFAM" id="SSF55486">
    <property type="entry name" value="Metalloproteases ('zincins'), catalytic domain"/>
    <property type="match status" value="1"/>
</dbReference>
<feature type="signal peptide" evidence="5">
    <location>
        <begin position="1"/>
        <end position="27"/>
    </location>
</feature>
<keyword evidence="2" id="KW-0479">Metal-binding</keyword>
<evidence type="ECO:0000256" key="1">
    <source>
        <dbReference type="ARBA" id="ARBA00022670"/>
    </source>
</evidence>
<dbReference type="EMBL" id="AZDT01000046">
    <property type="protein sequence ID" value="KRK74470.1"/>
    <property type="molecule type" value="Genomic_DNA"/>
</dbReference>
<evidence type="ECO:0000259" key="6">
    <source>
        <dbReference type="SMART" id="SM00235"/>
    </source>
</evidence>
<keyword evidence="4" id="KW-0862">Zinc</keyword>
<gene>
    <name evidence="7" type="ORF">FD30_GL002219</name>
</gene>
<dbReference type="STRING" id="1423773.FD30_GL002219"/>
<dbReference type="AlphaFoldDB" id="A0A0R1JSZ9"/>
<evidence type="ECO:0000256" key="4">
    <source>
        <dbReference type="ARBA" id="ARBA00022833"/>
    </source>
</evidence>
<keyword evidence="1 7" id="KW-0645">Protease</keyword>
<keyword evidence="3" id="KW-0378">Hydrolase</keyword>
<dbReference type="GO" id="GO:0004222">
    <property type="term" value="F:metalloendopeptidase activity"/>
    <property type="evidence" value="ECO:0007669"/>
    <property type="project" value="InterPro"/>
</dbReference>
<keyword evidence="5" id="KW-0732">Signal</keyword>
<name>A0A0R1JSZ9_9LACO</name>
<protein>
    <submittedName>
        <fullName evidence="7">Zn-dependent protease</fullName>
    </submittedName>
</protein>
<evidence type="ECO:0000256" key="2">
    <source>
        <dbReference type="ARBA" id="ARBA00022723"/>
    </source>
</evidence>
<comment type="caution">
    <text evidence="7">The sequence shown here is derived from an EMBL/GenBank/DDBJ whole genome shotgun (WGS) entry which is preliminary data.</text>
</comment>
<dbReference type="PANTHER" id="PTHR10201">
    <property type="entry name" value="MATRIX METALLOPROTEINASE"/>
    <property type="match status" value="1"/>
</dbReference>
<reference evidence="7 8" key="1">
    <citation type="journal article" date="2015" name="Genome Announc.">
        <title>Expanding the biotechnology potential of lactobacilli through comparative genomics of 213 strains and associated genera.</title>
        <authorList>
            <person name="Sun Z."/>
            <person name="Harris H.M."/>
            <person name="McCann A."/>
            <person name="Guo C."/>
            <person name="Argimon S."/>
            <person name="Zhang W."/>
            <person name="Yang X."/>
            <person name="Jeffery I.B."/>
            <person name="Cooney J.C."/>
            <person name="Kagawa T.F."/>
            <person name="Liu W."/>
            <person name="Song Y."/>
            <person name="Salvetti E."/>
            <person name="Wrobel A."/>
            <person name="Rasinkangas P."/>
            <person name="Parkhill J."/>
            <person name="Rea M.C."/>
            <person name="O'Sullivan O."/>
            <person name="Ritari J."/>
            <person name="Douillard F.P."/>
            <person name="Paul Ross R."/>
            <person name="Yang R."/>
            <person name="Briner A.E."/>
            <person name="Felis G.E."/>
            <person name="de Vos W.M."/>
            <person name="Barrangou R."/>
            <person name="Klaenhammer T.R."/>
            <person name="Caufield P.W."/>
            <person name="Cui Y."/>
            <person name="Zhang H."/>
            <person name="O'Toole P.W."/>
        </authorList>
    </citation>
    <scope>NUCLEOTIDE SEQUENCE [LARGE SCALE GENOMIC DNA]</scope>
    <source>
        <strain evidence="7 8">DSM 19117</strain>
    </source>
</reference>
<dbReference type="GO" id="GO:0006508">
    <property type="term" value="P:proteolysis"/>
    <property type="evidence" value="ECO:0007669"/>
    <property type="project" value="UniProtKB-KW"/>
</dbReference>
<dbReference type="InterPro" id="IPR024079">
    <property type="entry name" value="MetalloPept_cat_dom_sf"/>
</dbReference>
<organism evidence="7 8">
    <name type="scientific">Levilactobacillus namurensis DSM 19117</name>
    <dbReference type="NCBI Taxonomy" id="1423773"/>
    <lineage>
        <taxon>Bacteria</taxon>
        <taxon>Bacillati</taxon>
        <taxon>Bacillota</taxon>
        <taxon>Bacilli</taxon>
        <taxon>Lactobacillales</taxon>
        <taxon>Lactobacillaceae</taxon>
        <taxon>Levilactobacillus</taxon>
    </lineage>
</organism>
<proteinExistence type="predicted"/>
<accession>A0A0R1JSZ9</accession>
<dbReference type="CDD" id="cd04268">
    <property type="entry name" value="ZnMc_MMP_like"/>
    <property type="match status" value="1"/>
</dbReference>
<dbReference type="Gene3D" id="3.40.390.10">
    <property type="entry name" value="Collagenase (Catalytic Domain)"/>
    <property type="match status" value="1"/>
</dbReference>
<evidence type="ECO:0000313" key="8">
    <source>
        <dbReference type="Proteomes" id="UP000051162"/>
    </source>
</evidence>